<dbReference type="PANTHER" id="PTHR42749:SF8">
    <property type="entry name" value="HSP70 FAMILY PROTEIN (AFU_ORTHOLOGUE AFUA_3G13740)"/>
    <property type="match status" value="1"/>
</dbReference>
<gene>
    <name evidence="2" type="ORF">NW762_003193</name>
</gene>
<protein>
    <recommendedName>
        <fullName evidence="4">Hsp70 protein</fullName>
    </recommendedName>
</protein>
<dbReference type="InterPro" id="IPR043129">
    <property type="entry name" value="ATPase_NBD"/>
</dbReference>
<sequence>MSFSRASTTTLGRDDVPTHQEQPHDHDAGPDLIDLSILDEISGDYLPKRLIIAIDFGTTYSAVSYVAIPEGCPSDSVDFGAIRSIQNYPDSWNFNSGDQMVMEVPSEVIYPLDRHFRDQVNLDHDEPEFENELGDDVGTRASGPAAGTNLEHRSLPDGDGDVSMLTDLADEFRWGYQVHELWSLPATHSDENNQPLSRFKLLLDNSPTTETVRTQLNETLDTLRSRRVVQGPLHVIADFLTQLLEHTQYELQSKGFDDSYHREIVLCVPAIWTQKACRDMQTCLAVAMKRASFQGVDVQNNSIENLFIVSEPEAAAAYMLTTSPGIKV</sequence>
<dbReference type="EMBL" id="JAOQAZ010000004">
    <property type="protein sequence ID" value="KAJ4267095.1"/>
    <property type="molecule type" value="Genomic_DNA"/>
</dbReference>
<feature type="compositionally biased region" description="Basic and acidic residues" evidence="1">
    <location>
        <begin position="12"/>
        <end position="29"/>
    </location>
</feature>
<dbReference type="OrthoDB" id="2963168at2759"/>
<feature type="region of interest" description="Disordered" evidence="1">
    <location>
        <begin position="128"/>
        <end position="158"/>
    </location>
</feature>
<feature type="compositionally biased region" description="Polar residues" evidence="1">
    <location>
        <begin position="1"/>
        <end position="11"/>
    </location>
</feature>
<feature type="region of interest" description="Disordered" evidence="1">
    <location>
        <begin position="1"/>
        <end position="31"/>
    </location>
</feature>
<keyword evidence="3" id="KW-1185">Reference proteome</keyword>
<dbReference type="PANTHER" id="PTHR42749">
    <property type="entry name" value="CELL SHAPE-DETERMINING PROTEIN MREB"/>
    <property type="match status" value="1"/>
</dbReference>
<proteinExistence type="predicted"/>
<dbReference type="Gene3D" id="3.30.420.40">
    <property type="match status" value="1"/>
</dbReference>
<evidence type="ECO:0000313" key="3">
    <source>
        <dbReference type="Proteomes" id="UP001152049"/>
    </source>
</evidence>
<comment type="caution">
    <text evidence="2">The sequence shown here is derived from an EMBL/GenBank/DDBJ whole genome shotgun (WGS) entry which is preliminary data.</text>
</comment>
<evidence type="ECO:0000313" key="2">
    <source>
        <dbReference type="EMBL" id="KAJ4267095.1"/>
    </source>
</evidence>
<organism evidence="2 3">
    <name type="scientific">Fusarium torreyae</name>
    <dbReference type="NCBI Taxonomy" id="1237075"/>
    <lineage>
        <taxon>Eukaryota</taxon>
        <taxon>Fungi</taxon>
        <taxon>Dikarya</taxon>
        <taxon>Ascomycota</taxon>
        <taxon>Pezizomycotina</taxon>
        <taxon>Sordariomycetes</taxon>
        <taxon>Hypocreomycetidae</taxon>
        <taxon>Hypocreales</taxon>
        <taxon>Nectriaceae</taxon>
        <taxon>Fusarium</taxon>
    </lineage>
</organism>
<reference evidence="2" key="1">
    <citation type="submission" date="2022-09" db="EMBL/GenBank/DDBJ databases">
        <title>Fusarium specimens isolated from Avocado Roots.</title>
        <authorList>
            <person name="Stajich J."/>
            <person name="Roper C."/>
            <person name="Heimlech-Rivalta G."/>
        </authorList>
    </citation>
    <scope>NUCLEOTIDE SEQUENCE</scope>
    <source>
        <strain evidence="2">CF00136</strain>
    </source>
</reference>
<dbReference type="Proteomes" id="UP001152049">
    <property type="component" value="Unassembled WGS sequence"/>
</dbReference>
<dbReference type="AlphaFoldDB" id="A0A9W8VKU3"/>
<dbReference type="SUPFAM" id="SSF53067">
    <property type="entry name" value="Actin-like ATPase domain"/>
    <property type="match status" value="1"/>
</dbReference>
<accession>A0A9W8VKU3</accession>
<evidence type="ECO:0000256" key="1">
    <source>
        <dbReference type="SAM" id="MobiDB-lite"/>
    </source>
</evidence>
<name>A0A9W8VKU3_9HYPO</name>
<evidence type="ECO:0008006" key="4">
    <source>
        <dbReference type="Google" id="ProtNLM"/>
    </source>
</evidence>